<sequence length="386" mass="41644">MGYSCLCVGALDLGALDDAFGELQRQYPLLRSVIRESGSGFEFATGALSRARVFSGEDQHAQVTGLGAEFDQTDRLAYLDIIPGDGDTRVTLFVHHSAADGRHALALLQELWGRYTQRVETGEPQPVRPEPFPLPLEHYLDTREHPGAELSLGLDELPSAGSPQVDWAEGRVRSNAMLPARAQLSRDETQSLIDLGHDAGVTVNALVSAALIRAHACEDAPLPLYVYMVDLRGRVVPPVGLTEVTNMIRSIAFSADGHDDGLFALARRIGDQLAAATADGTVHTGAAELPLFGPQPGKVLHSTNWGRILLPRTPSDLRIVDFQSCFPPFPPPPAADDQAVGEETQIYVILTFEGRLSVETLADERTRAVLGRVGEELRAAARAHVG</sequence>
<evidence type="ECO:0000259" key="13">
    <source>
        <dbReference type="Pfam" id="PF16911"/>
    </source>
</evidence>
<evidence type="ECO:0000256" key="7">
    <source>
        <dbReference type="ARBA" id="ARBA00022516"/>
    </source>
</evidence>
<evidence type="ECO:0000256" key="10">
    <source>
        <dbReference type="ARBA" id="ARBA00030465"/>
    </source>
</evidence>
<evidence type="ECO:0000256" key="12">
    <source>
        <dbReference type="ARBA" id="ARBA00033407"/>
    </source>
</evidence>
<evidence type="ECO:0000313" key="15">
    <source>
        <dbReference type="Proteomes" id="UP000004816"/>
    </source>
</evidence>
<evidence type="ECO:0000256" key="11">
    <source>
        <dbReference type="ARBA" id="ARBA00032317"/>
    </source>
</evidence>
<dbReference type="Gene3D" id="3.30.559.30">
    <property type="entry name" value="Nonribosomal peptide synthetase, condensation domain"/>
    <property type="match status" value="1"/>
</dbReference>
<dbReference type="Proteomes" id="UP000004816">
    <property type="component" value="Unassembled WGS sequence"/>
</dbReference>
<dbReference type="GO" id="GO:0016746">
    <property type="term" value="F:acyltransferase activity"/>
    <property type="evidence" value="ECO:0007669"/>
    <property type="project" value="UniProtKB-KW"/>
</dbReference>
<keyword evidence="15" id="KW-1185">Reference proteome</keyword>
<dbReference type="RefSeq" id="WP_021030754.1">
    <property type="nucleotide sequence ID" value="NZ_KI391954.1"/>
</dbReference>
<keyword evidence="7" id="KW-0444">Lipid biosynthesis</keyword>
<evidence type="ECO:0000256" key="6">
    <source>
        <dbReference type="ARBA" id="ARBA00013449"/>
    </source>
</evidence>
<dbReference type="AlphaFoldDB" id="E5XN40"/>
<dbReference type="Gene3D" id="3.30.559.10">
    <property type="entry name" value="Chloramphenicol acetyltransferase-like domain"/>
    <property type="match status" value="1"/>
</dbReference>
<dbReference type="Pfam" id="PF16911">
    <property type="entry name" value="PapA_C"/>
    <property type="match status" value="1"/>
</dbReference>
<evidence type="ECO:0000256" key="3">
    <source>
        <dbReference type="ARBA" id="ARBA00001907"/>
    </source>
</evidence>
<evidence type="ECO:0000256" key="1">
    <source>
        <dbReference type="ARBA" id="ARBA00000026"/>
    </source>
</evidence>
<keyword evidence="7" id="KW-0443">Lipid metabolism</keyword>
<evidence type="ECO:0000256" key="5">
    <source>
        <dbReference type="ARBA" id="ARBA00012866"/>
    </source>
</evidence>
<comment type="catalytic activity">
    <reaction evidence="1">
        <text>2 a mycocerosyl-[mycocerosic acid synthase] + a phthiocerol = a dimycocerosyl phthiocerol + 2 holo-[mycocerosic acid synthase].</text>
        <dbReference type="EC" id="2.3.1.282"/>
    </reaction>
</comment>
<protein>
    <recommendedName>
        <fullName evidence="6">Phthiocerol/phthiodiolone dimycocerosyl transferase</fullName>
        <ecNumber evidence="5">2.3.1.282</ecNumber>
    </recommendedName>
    <alternativeName>
        <fullName evidence="12">Acyltransferase PapA5</fullName>
    </alternativeName>
    <alternativeName>
        <fullName evidence="10">Phthiocerol/phthiodiolone O-acyltransferase</fullName>
    </alternativeName>
    <alternativeName>
        <fullName evidence="11">Polyketide synthase-associated protein A5</fullName>
    </alternativeName>
</protein>
<comment type="caution">
    <text evidence="14">The sequence shown here is derived from an EMBL/GenBank/DDBJ whole genome shotgun (WGS) entry which is preliminary data.</text>
</comment>
<evidence type="ECO:0000256" key="4">
    <source>
        <dbReference type="ARBA" id="ARBA00006558"/>
    </source>
</evidence>
<dbReference type="OrthoDB" id="3318646at2"/>
<evidence type="ECO:0000256" key="8">
    <source>
        <dbReference type="ARBA" id="ARBA00022679"/>
    </source>
</evidence>
<comment type="catalytic activity">
    <reaction evidence="2">
        <text>2 a mycocerosyl-[mycocerosic acid synthase] + a phenolphthiocerol = a dimycocerosyl phenolphthiocerol + 2 holo-[mycocerosic acid synthase].</text>
        <dbReference type="EC" id="2.3.1.282"/>
    </reaction>
</comment>
<organism evidence="14 15">
    <name type="scientific">Segniliparus rugosus (strain ATCC BAA-974 / DSM 45345 / CCUG 50838 / CIP 108380 / JCM 13579 / CDC 945)</name>
    <dbReference type="NCBI Taxonomy" id="679197"/>
    <lineage>
        <taxon>Bacteria</taxon>
        <taxon>Bacillati</taxon>
        <taxon>Actinomycetota</taxon>
        <taxon>Actinomycetes</taxon>
        <taxon>Mycobacteriales</taxon>
        <taxon>Segniliparaceae</taxon>
        <taxon>Segniliparus</taxon>
    </lineage>
</organism>
<evidence type="ECO:0000313" key="14">
    <source>
        <dbReference type="EMBL" id="EFV14234.2"/>
    </source>
</evidence>
<dbReference type="SUPFAM" id="SSF52777">
    <property type="entry name" value="CoA-dependent acyltransferases"/>
    <property type="match status" value="2"/>
</dbReference>
<dbReference type="EC" id="2.3.1.282" evidence="5"/>
<reference evidence="14 15" key="1">
    <citation type="journal article" date="2011" name="Stand. Genomic Sci.">
        <title>High quality draft genome sequence of Segniliparus rugosus CDC 945(T)= (ATCC BAA-974(T)).</title>
        <authorList>
            <person name="Earl A.M."/>
            <person name="Desjardins C.A."/>
            <person name="Fitzgerald M.G."/>
            <person name="Arachchi H.M."/>
            <person name="Zeng Q."/>
            <person name="Mehta T."/>
            <person name="Griggs A."/>
            <person name="Birren B.W."/>
            <person name="Toney N.C."/>
            <person name="Carr J."/>
            <person name="Posey J."/>
            <person name="Butler W.R."/>
        </authorList>
    </citation>
    <scope>NUCLEOTIDE SEQUENCE [LARGE SCALE GENOMIC DNA]</scope>
    <source>
        <strain evidence="15">ATCC BAA-974 / DSM 45345 / CCUG 50838 / CIP 108380 / JCM 13579 / CDC 945</strain>
    </source>
</reference>
<dbReference type="eggNOG" id="COG1020">
    <property type="taxonomic scope" value="Bacteria"/>
</dbReference>
<comment type="catalytic activity">
    <reaction evidence="3">
        <text>2 a mycocerosyl-[mycocerosic acid synthase] + a phthiodiolone = a dimycocerosyl phthiodiolone + 2 holo-[mycocerosic acid synthase].</text>
        <dbReference type="EC" id="2.3.1.282"/>
    </reaction>
</comment>
<dbReference type="InterPro" id="IPR031641">
    <property type="entry name" value="PapA_C"/>
</dbReference>
<dbReference type="HOGENOM" id="CLU_050374_1_0_11"/>
<evidence type="ECO:0000256" key="2">
    <source>
        <dbReference type="ARBA" id="ARBA00000625"/>
    </source>
</evidence>
<gene>
    <name evidence="14" type="ORF">HMPREF9336_00910</name>
</gene>
<keyword evidence="8" id="KW-0808">Transferase</keyword>
<comment type="similarity">
    <text evidence="4">Belongs to the acyltransferase PapA5 family.</text>
</comment>
<feature type="domain" description="Phthiocerol/phthiodiolone dimycocerosyl transferase C-terminal" evidence="13">
    <location>
        <begin position="175"/>
        <end position="360"/>
    </location>
</feature>
<proteinExistence type="inferred from homology"/>
<dbReference type="InterPro" id="IPR023213">
    <property type="entry name" value="CAT-like_dom_sf"/>
</dbReference>
<name>E5XN40_SEGRC</name>
<dbReference type="EMBL" id="ACZI02000003">
    <property type="protein sequence ID" value="EFV14234.2"/>
    <property type="molecule type" value="Genomic_DNA"/>
</dbReference>
<keyword evidence="9" id="KW-0012">Acyltransferase</keyword>
<accession>E5XN40</accession>
<evidence type="ECO:0000256" key="9">
    <source>
        <dbReference type="ARBA" id="ARBA00023315"/>
    </source>
</evidence>